<evidence type="ECO:0000256" key="1">
    <source>
        <dbReference type="ARBA" id="ARBA00004651"/>
    </source>
</evidence>
<sequence length="447" mass="49999">MKTNSDSSLIARNTIWRLLQLTALGLGSIVINAFLTRRLPTPDYALWVLAFSILGIFYLFADFGLNQTMAKYTAEYSITAKDKLSALVTTGLVNLGANALIACLSILILSPVIEHFMNQPGLTRLLIIGSIFIISRVGMEMVGGILRGLHDFAIPSKISAVVTCVEIVVYYIWFSLSDISLTAIFVVRSLFFLIQFILIYSLFYFQYARKYFSIRINLFDKEIFISIIKYCLPIGFSFLSYYLYTKVDILILGIFSPDEEIARYNVADLLFQLPLMGLAAYISVISPKVTNVFYAKQHERMQHIFSLSITLVTIPMTLFTVLFFAVPEFILNIIFPQYVSASVLLRILAPLLILKGIGQVAAGGFLVSTGHPRILAIITAVGAVMNVIFDLLLIPPFGAEGAFVTTTVIHSLAILFSLYYISKTLHLKIRFKKLNSSMLKSIFTVKQ</sequence>
<feature type="transmembrane region" description="Helical" evidence="6">
    <location>
        <begin position="21"/>
        <end position="39"/>
    </location>
</feature>
<feature type="transmembrane region" description="Helical" evidence="6">
    <location>
        <begin position="125"/>
        <end position="146"/>
    </location>
</feature>
<feature type="transmembrane region" description="Helical" evidence="6">
    <location>
        <begin position="264"/>
        <end position="284"/>
    </location>
</feature>
<feature type="transmembrane region" description="Helical" evidence="6">
    <location>
        <begin position="401"/>
        <end position="421"/>
    </location>
</feature>
<feature type="transmembrane region" description="Helical" evidence="6">
    <location>
        <begin position="347"/>
        <end position="367"/>
    </location>
</feature>
<dbReference type="PANTHER" id="PTHR30250:SF11">
    <property type="entry name" value="O-ANTIGEN TRANSPORTER-RELATED"/>
    <property type="match status" value="1"/>
</dbReference>
<feature type="transmembrane region" description="Helical" evidence="6">
    <location>
        <begin position="304"/>
        <end position="327"/>
    </location>
</feature>
<gene>
    <name evidence="7" type="ORF">C4541_12120</name>
</gene>
<feature type="transmembrane region" description="Helical" evidence="6">
    <location>
        <begin position="374"/>
        <end position="395"/>
    </location>
</feature>
<comment type="caution">
    <text evidence="7">The sequence shown here is derived from an EMBL/GenBank/DDBJ whole genome shotgun (WGS) entry which is preliminary data.</text>
</comment>
<feature type="transmembrane region" description="Helical" evidence="6">
    <location>
        <begin position="45"/>
        <end position="65"/>
    </location>
</feature>
<keyword evidence="5 6" id="KW-0472">Membrane</keyword>
<dbReference type="Pfam" id="PF01943">
    <property type="entry name" value="Polysacc_synt"/>
    <property type="match status" value="1"/>
</dbReference>
<comment type="subcellular location">
    <subcellularLocation>
        <location evidence="1">Cell membrane</location>
        <topology evidence="1">Multi-pass membrane protein</topology>
    </subcellularLocation>
</comment>
<keyword evidence="3 6" id="KW-0812">Transmembrane</keyword>
<name>A0A3A4QRD8_9BACT</name>
<dbReference type="Proteomes" id="UP000266426">
    <property type="component" value="Unassembled WGS sequence"/>
</dbReference>
<accession>A0A3A4QRD8</accession>
<dbReference type="InterPro" id="IPR050833">
    <property type="entry name" value="Poly_Biosynth_Transport"/>
</dbReference>
<evidence type="ECO:0000256" key="2">
    <source>
        <dbReference type="ARBA" id="ARBA00022475"/>
    </source>
</evidence>
<feature type="transmembrane region" description="Helical" evidence="6">
    <location>
        <begin position="223"/>
        <end position="244"/>
    </location>
</feature>
<evidence type="ECO:0000313" key="8">
    <source>
        <dbReference type="Proteomes" id="UP000266426"/>
    </source>
</evidence>
<keyword evidence="2" id="KW-1003">Cell membrane</keyword>
<feature type="transmembrane region" description="Helical" evidence="6">
    <location>
        <begin position="158"/>
        <end position="176"/>
    </location>
</feature>
<dbReference type="AlphaFoldDB" id="A0A3A4QRD8"/>
<evidence type="ECO:0000256" key="6">
    <source>
        <dbReference type="SAM" id="Phobius"/>
    </source>
</evidence>
<dbReference type="GO" id="GO:0005886">
    <property type="term" value="C:plasma membrane"/>
    <property type="evidence" value="ECO:0007669"/>
    <property type="project" value="UniProtKB-SubCell"/>
</dbReference>
<feature type="transmembrane region" description="Helical" evidence="6">
    <location>
        <begin position="182"/>
        <end position="203"/>
    </location>
</feature>
<evidence type="ECO:0000313" key="7">
    <source>
        <dbReference type="EMBL" id="RJP56600.1"/>
    </source>
</evidence>
<evidence type="ECO:0000256" key="3">
    <source>
        <dbReference type="ARBA" id="ARBA00022692"/>
    </source>
</evidence>
<feature type="transmembrane region" description="Helical" evidence="6">
    <location>
        <begin position="86"/>
        <end position="113"/>
    </location>
</feature>
<reference evidence="7 8" key="1">
    <citation type="journal article" date="2017" name="ISME J.">
        <title>Energy and carbon metabolisms in a deep terrestrial subsurface fluid microbial community.</title>
        <authorList>
            <person name="Momper L."/>
            <person name="Jungbluth S.P."/>
            <person name="Lee M.D."/>
            <person name="Amend J.P."/>
        </authorList>
    </citation>
    <scope>NUCLEOTIDE SEQUENCE [LARGE SCALE GENOMIC DNA]</scope>
    <source>
        <strain evidence="7">SURF_26</strain>
    </source>
</reference>
<dbReference type="PANTHER" id="PTHR30250">
    <property type="entry name" value="PST FAMILY PREDICTED COLANIC ACID TRANSPORTER"/>
    <property type="match status" value="1"/>
</dbReference>
<evidence type="ECO:0000256" key="5">
    <source>
        <dbReference type="ARBA" id="ARBA00023136"/>
    </source>
</evidence>
<keyword evidence="4 6" id="KW-1133">Transmembrane helix</keyword>
<organism evidence="7 8">
    <name type="scientific">Candidatus Auribacter fodinae</name>
    <dbReference type="NCBI Taxonomy" id="2093366"/>
    <lineage>
        <taxon>Bacteria</taxon>
        <taxon>Pseudomonadati</taxon>
        <taxon>Candidatus Auribacterota</taxon>
        <taxon>Candidatus Auribacteria</taxon>
        <taxon>Candidatus Auribacterales</taxon>
        <taxon>Candidatus Auribacteraceae</taxon>
        <taxon>Candidatus Auribacter</taxon>
    </lineage>
</organism>
<dbReference type="EMBL" id="QZJZ01000093">
    <property type="protein sequence ID" value="RJP56600.1"/>
    <property type="molecule type" value="Genomic_DNA"/>
</dbReference>
<evidence type="ECO:0000256" key="4">
    <source>
        <dbReference type="ARBA" id="ARBA00022989"/>
    </source>
</evidence>
<dbReference type="InterPro" id="IPR002797">
    <property type="entry name" value="Polysacc_synth"/>
</dbReference>
<proteinExistence type="predicted"/>
<protein>
    <submittedName>
        <fullName evidence="7">Uncharacterized protein</fullName>
    </submittedName>
</protein>